<comment type="subcellular location">
    <subcellularLocation>
        <location evidence="1">Nucleus</location>
    </subcellularLocation>
</comment>
<dbReference type="GO" id="GO:0003677">
    <property type="term" value="F:DNA binding"/>
    <property type="evidence" value="ECO:0007669"/>
    <property type="project" value="InterPro"/>
</dbReference>
<dbReference type="InterPro" id="IPR001138">
    <property type="entry name" value="Zn2Cys6_DnaBD"/>
</dbReference>
<keyword evidence="7" id="KW-1185">Reference proteome</keyword>
<evidence type="ECO:0000259" key="5">
    <source>
        <dbReference type="PROSITE" id="PS50048"/>
    </source>
</evidence>
<dbReference type="CDD" id="cd12148">
    <property type="entry name" value="fungal_TF_MHR"/>
    <property type="match status" value="1"/>
</dbReference>
<dbReference type="GO" id="GO:0008270">
    <property type="term" value="F:zinc ion binding"/>
    <property type="evidence" value="ECO:0007669"/>
    <property type="project" value="InterPro"/>
</dbReference>
<dbReference type="SMART" id="SM00066">
    <property type="entry name" value="GAL4"/>
    <property type="match status" value="1"/>
</dbReference>
<dbReference type="Proteomes" id="UP000800093">
    <property type="component" value="Unassembled WGS sequence"/>
</dbReference>
<feature type="compositionally biased region" description="Basic and acidic residues" evidence="4">
    <location>
        <begin position="98"/>
        <end position="114"/>
    </location>
</feature>
<dbReference type="SUPFAM" id="SSF57701">
    <property type="entry name" value="Zn2/Cys6 DNA-binding domain"/>
    <property type="match status" value="1"/>
</dbReference>
<sequence length="680" mass="76248">MLSVLGTTPNNASRSESEAERETSTNRSNPRSCYDCNRRKVRCDKKEPCSPCRRLGKACSYPPFGPRIRRTKKAIIADMGTRISSLEKSLAQAQHQHSKPENSRPKTKVAEPNRKPLRSRSDILSNFNGRSREDILVQKGSSSQYFNEIFLSRVIDEEHNVESALMTPQMESPHPTGSLSINALGILSSPSPSIVPSHYHPSKPMAVKLWTMYVNNVEGCAGLKLLHLPTDEVKMYSVIDNPVTALLDNLTLNFAIYFAATSALEDDEAQAILGQDKHTLLLRFKAGLEQSFAHGDFLNTPTVTGLYALAIYLSALRVHNCGKGIWILDGLAIRIAHSLGLHRDGKRLGLSPFQSEIRRRLWWHLLSRDIRAGEDYGLENTSSLLLTSDVGLPANIDDVDISPDMQQAPEPKVGWTAMTFSLINIDLAKTVQKILTLAASSSPSSPPREEIRAQIINESKIRMENWLSYCNPVIPQHRLALACSRFVFQKYDFITRLQWDLLRHTDPQVDFATEANLIEALDLIFPMINEDELLKQYAWARKVYPQYHVTMYVLWHLCVRPEGPNVDRAWQAIETLFSDDMRDDSTTRLGSKPSVLTALRAKAMLIRQKIQERNAGVSAGGGHSPDIAEDRLHDCDRFRDEGFDDNGFSGHLLGDAGLDELGFDSSEDGWLNWGALVQSF</sequence>
<keyword evidence="3" id="KW-0539">Nucleus</keyword>
<evidence type="ECO:0000256" key="1">
    <source>
        <dbReference type="ARBA" id="ARBA00004123"/>
    </source>
</evidence>
<dbReference type="PROSITE" id="PS50048">
    <property type="entry name" value="ZN2_CY6_FUNGAL_2"/>
    <property type="match status" value="1"/>
</dbReference>
<keyword evidence="2" id="KW-0479">Metal-binding</keyword>
<feature type="domain" description="Zn(2)-C6 fungal-type" evidence="5">
    <location>
        <begin position="32"/>
        <end position="61"/>
    </location>
</feature>
<name>A0A9P4MW91_9PLEO</name>
<dbReference type="Pfam" id="PF00172">
    <property type="entry name" value="Zn_clus"/>
    <property type="match status" value="1"/>
</dbReference>
<dbReference type="AlphaFoldDB" id="A0A9P4MW91"/>
<protein>
    <recommendedName>
        <fullName evidence="5">Zn(2)-C6 fungal-type domain-containing protein</fullName>
    </recommendedName>
</protein>
<accession>A0A9P4MW91</accession>
<dbReference type="GO" id="GO:0005634">
    <property type="term" value="C:nucleus"/>
    <property type="evidence" value="ECO:0007669"/>
    <property type="project" value="UniProtKB-SubCell"/>
</dbReference>
<dbReference type="GO" id="GO:0006351">
    <property type="term" value="P:DNA-templated transcription"/>
    <property type="evidence" value="ECO:0007669"/>
    <property type="project" value="InterPro"/>
</dbReference>
<reference evidence="7" key="1">
    <citation type="journal article" date="2020" name="Stud. Mycol.">
        <title>101 Dothideomycetes genomes: A test case for predicting lifestyles and emergence of pathogens.</title>
        <authorList>
            <person name="Haridas S."/>
            <person name="Albert R."/>
            <person name="Binder M."/>
            <person name="Bloem J."/>
            <person name="LaButti K."/>
            <person name="Salamov A."/>
            <person name="Andreopoulos B."/>
            <person name="Baker S."/>
            <person name="Barry K."/>
            <person name="Bills G."/>
            <person name="Bluhm B."/>
            <person name="Cannon C."/>
            <person name="Castanera R."/>
            <person name="Culley D."/>
            <person name="Daum C."/>
            <person name="Ezra D."/>
            <person name="Gonzalez J."/>
            <person name="Henrissat B."/>
            <person name="Kuo A."/>
            <person name="Liang C."/>
            <person name="Lipzen A."/>
            <person name="Lutzoni F."/>
            <person name="Magnuson J."/>
            <person name="Mondo S."/>
            <person name="Nolan M."/>
            <person name="Ohm R."/>
            <person name="Pangilinan J."/>
            <person name="Park H.-J."/>
            <person name="Ramirez L."/>
            <person name="Alfaro M."/>
            <person name="Sun H."/>
            <person name="Tritt A."/>
            <person name="Yoshinaga Y."/>
            <person name="Zwiers L.-H."/>
            <person name="Turgeon B."/>
            <person name="Goodwin S."/>
            <person name="Spatafora J."/>
            <person name="Crous P."/>
            <person name="Grigoriev I."/>
        </authorList>
    </citation>
    <scope>NUCLEOTIDE SEQUENCE [LARGE SCALE GENOMIC DNA]</scope>
    <source>
        <strain evidence="7">CBS 304.66</strain>
    </source>
</reference>
<evidence type="ECO:0000256" key="3">
    <source>
        <dbReference type="ARBA" id="ARBA00023242"/>
    </source>
</evidence>
<evidence type="ECO:0000313" key="6">
    <source>
        <dbReference type="EMBL" id="KAF2259935.1"/>
    </source>
</evidence>
<evidence type="ECO:0000256" key="2">
    <source>
        <dbReference type="ARBA" id="ARBA00022723"/>
    </source>
</evidence>
<feature type="region of interest" description="Disordered" evidence="4">
    <location>
        <begin position="88"/>
        <end position="124"/>
    </location>
</feature>
<dbReference type="EMBL" id="ML986693">
    <property type="protein sequence ID" value="KAF2259935.1"/>
    <property type="molecule type" value="Genomic_DNA"/>
</dbReference>
<gene>
    <name evidence="6" type="ORF">CC78DRAFT_524049</name>
</gene>
<dbReference type="PANTHER" id="PTHR31001">
    <property type="entry name" value="UNCHARACTERIZED TRANSCRIPTIONAL REGULATORY PROTEIN"/>
    <property type="match status" value="1"/>
</dbReference>
<comment type="caution">
    <text evidence="6">The sequence shown here is derived from an EMBL/GenBank/DDBJ whole genome shotgun (WGS) entry which is preliminary data.</text>
</comment>
<evidence type="ECO:0000313" key="7">
    <source>
        <dbReference type="Proteomes" id="UP000800093"/>
    </source>
</evidence>
<dbReference type="SMART" id="SM00906">
    <property type="entry name" value="Fungal_trans"/>
    <property type="match status" value="1"/>
</dbReference>
<dbReference type="GO" id="GO:0000981">
    <property type="term" value="F:DNA-binding transcription factor activity, RNA polymerase II-specific"/>
    <property type="evidence" value="ECO:0007669"/>
    <property type="project" value="InterPro"/>
</dbReference>
<feature type="region of interest" description="Disordered" evidence="4">
    <location>
        <begin position="1"/>
        <end position="33"/>
    </location>
</feature>
<dbReference type="InterPro" id="IPR007219">
    <property type="entry name" value="XnlR_reg_dom"/>
</dbReference>
<dbReference type="CDD" id="cd00067">
    <property type="entry name" value="GAL4"/>
    <property type="match status" value="1"/>
</dbReference>
<evidence type="ECO:0000256" key="4">
    <source>
        <dbReference type="SAM" id="MobiDB-lite"/>
    </source>
</evidence>
<dbReference type="InterPro" id="IPR036864">
    <property type="entry name" value="Zn2-C6_fun-type_DNA-bd_sf"/>
</dbReference>
<proteinExistence type="predicted"/>
<dbReference type="OrthoDB" id="424974at2759"/>
<organism evidence="6 7">
    <name type="scientific">Lojkania enalia</name>
    <dbReference type="NCBI Taxonomy" id="147567"/>
    <lineage>
        <taxon>Eukaryota</taxon>
        <taxon>Fungi</taxon>
        <taxon>Dikarya</taxon>
        <taxon>Ascomycota</taxon>
        <taxon>Pezizomycotina</taxon>
        <taxon>Dothideomycetes</taxon>
        <taxon>Pleosporomycetidae</taxon>
        <taxon>Pleosporales</taxon>
        <taxon>Pleosporales incertae sedis</taxon>
        <taxon>Lojkania</taxon>
    </lineage>
</organism>
<dbReference type="Gene3D" id="4.10.240.10">
    <property type="entry name" value="Zn(2)-C6 fungal-type DNA-binding domain"/>
    <property type="match status" value="1"/>
</dbReference>
<dbReference type="PANTHER" id="PTHR31001:SF57">
    <property type="entry name" value="ZN(II)2CYS6 TRANSCRIPTION FACTOR (EUROFUNG)"/>
    <property type="match status" value="1"/>
</dbReference>
<dbReference type="InterPro" id="IPR050613">
    <property type="entry name" value="Sec_Metabolite_Reg"/>
</dbReference>
<dbReference type="Pfam" id="PF04082">
    <property type="entry name" value="Fungal_trans"/>
    <property type="match status" value="1"/>
</dbReference>
<feature type="compositionally biased region" description="Basic and acidic residues" evidence="4">
    <location>
        <begin position="15"/>
        <end position="24"/>
    </location>
</feature>